<accession>A0A2P7MS54</accession>
<dbReference type="NCBIfam" id="TIGR04374">
    <property type="entry name" value="small_w_EgtBD"/>
    <property type="match status" value="1"/>
</dbReference>
<evidence type="ECO:0000313" key="2">
    <source>
        <dbReference type="Proteomes" id="UP000243002"/>
    </source>
</evidence>
<protein>
    <submittedName>
        <fullName evidence="1">Uncharacterized protein</fullName>
    </submittedName>
</protein>
<dbReference type="Proteomes" id="UP000243002">
    <property type="component" value="Unassembled WGS sequence"/>
</dbReference>
<evidence type="ECO:0000313" key="1">
    <source>
        <dbReference type="EMBL" id="PSJ04053.1"/>
    </source>
</evidence>
<comment type="caution">
    <text evidence="1">The sequence shown here is derived from an EMBL/GenBank/DDBJ whole genome shotgun (WGS) entry which is preliminary data.</text>
</comment>
<name>A0A2P7MS54_9CYAN</name>
<organism evidence="1 2">
    <name type="scientific">Cyanobium usitatum str. Tous</name>
    <dbReference type="NCBI Taxonomy" id="2116684"/>
    <lineage>
        <taxon>Bacteria</taxon>
        <taxon>Bacillati</taxon>
        <taxon>Cyanobacteriota</taxon>
        <taxon>Cyanophyceae</taxon>
        <taxon>Synechococcales</taxon>
        <taxon>Prochlorococcaceae</taxon>
        <taxon>Cyanobium</taxon>
    </lineage>
</organism>
<gene>
    <name evidence="1" type="ORF">C7K55_11740</name>
</gene>
<dbReference type="AlphaFoldDB" id="A0A2P7MS54"/>
<sequence>MGREEQRAAMRQVREGLIAELEELYRGAFDRIGSQDLGEGAIARLTQLLLRSREAAITPLEQEIEAPLITTPAGQPAP</sequence>
<dbReference type="InterPro" id="IPR030810">
    <property type="entry name" value="Small_EgtBD"/>
</dbReference>
<proteinExistence type="predicted"/>
<reference evidence="1 2" key="1">
    <citation type="journal article" date="2018" name="Environ. Microbiol.">
        <title>Ecological and genomic features of two widespread freshwater picocyanobacteria.</title>
        <authorList>
            <person name="Cabello-Yeves P.J."/>
            <person name="Picazo A."/>
            <person name="Camacho A."/>
            <person name="Callieri C."/>
            <person name="Rosselli R."/>
            <person name="Roda-Garcia J.J."/>
            <person name="Coutinho F.H."/>
            <person name="Rodriguez-Valera F."/>
        </authorList>
    </citation>
    <scope>NUCLEOTIDE SEQUENCE [LARGE SCALE GENOMIC DNA]</scope>
    <source>
        <strain evidence="1 2">Tous</strain>
    </source>
</reference>
<dbReference type="RefSeq" id="WP_106632921.1">
    <property type="nucleotide sequence ID" value="NZ_PXXO01000016.1"/>
</dbReference>
<dbReference type="EMBL" id="PXXO01000016">
    <property type="protein sequence ID" value="PSJ04053.1"/>
    <property type="molecule type" value="Genomic_DNA"/>
</dbReference>
<dbReference type="OrthoDB" id="559181at2"/>
<keyword evidence="2" id="KW-1185">Reference proteome</keyword>